<proteinExistence type="inferred from homology"/>
<dbReference type="SUPFAM" id="SSF49303">
    <property type="entry name" value="beta-Galactosidase/glucuronidase domain"/>
    <property type="match status" value="1"/>
</dbReference>
<keyword evidence="9" id="KW-1185">Reference proteome</keyword>
<feature type="signal peptide" evidence="4">
    <location>
        <begin position="1"/>
        <end position="21"/>
    </location>
</feature>
<dbReference type="InterPro" id="IPR006104">
    <property type="entry name" value="Glyco_hydro_2_N"/>
</dbReference>
<name>A0ABP9USP3_9BACT</name>
<dbReference type="InterPro" id="IPR013783">
    <property type="entry name" value="Ig-like_fold"/>
</dbReference>
<evidence type="ECO:0000313" key="8">
    <source>
        <dbReference type="EMBL" id="GAA5483044.1"/>
    </source>
</evidence>
<comment type="similarity">
    <text evidence="1">Belongs to the glycosyl hydrolase 2 family.</text>
</comment>
<dbReference type="SUPFAM" id="SSF49785">
    <property type="entry name" value="Galactose-binding domain-like"/>
    <property type="match status" value="2"/>
</dbReference>
<protein>
    <submittedName>
        <fullName evidence="8">Beta-galactosidase</fullName>
    </submittedName>
</protein>
<evidence type="ECO:0000256" key="2">
    <source>
        <dbReference type="ARBA" id="ARBA00022801"/>
    </source>
</evidence>
<dbReference type="SUPFAM" id="SSF51445">
    <property type="entry name" value="(Trans)glycosidases"/>
    <property type="match status" value="1"/>
</dbReference>
<dbReference type="Gene3D" id="2.60.40.10">
    <property type="entry name" value="Immunoglobulins"/>
    <property type="match status" value="1"/>
</dbReference>
<keyword evidence="3" id="KW-0326">Glycosidase</keyword>
<feature type="chain" id="PRO_5045432761" evidence="4">
    <location>
        <begin position="22"/>
        <end position="750"/>
    </location>
</feature>
<keyword evidence="2" id="KW-0378">Hydrolase</keyword>
<gene>
    <name evidence="8" type="primary">lacZ_2</name>
    <name evidence="8" type="ORF">Hsar01_02271</name>
</gene>
<organism evidence="8 9">
    <name type="scientific">Haloferula sargassicola</name>
    <dbReference type="NCBI Taxonomy" id="490096"/>
    <lineage>
        <taxon>Bacteria</taxon>
        <taxon>Pseudomonadati</taxon>
        <taxon>Verrucomicrobiota</taxon>
        <taxon>Verrucomicrobiia</taxon>
        <taxon>Verrucomicrobiales</taxon>
        <taxon>Verrucomicrobiaceae</taxon>
        <taxon>Haloferula</taxon>
    </lineage>
</organism>
<dbReference type="Proteomes" id="UP001476282">
    <property type="component" value="Unassembled WGS sequence"/>
</dbReference>
<feature type="domain" description="Glycosyl hydrolases family 2 sugar binding" evidence="7">
    <location>
        <begin position="119"/>
        <end position="191"/>
    </location>
</feature>
<evidence type="ECO:0000259" key="7">
    <source>
        <dbReference type="Pfam" id="PF02837"/>
    </source>
</evidence>
<sequence>MKATHLISTLLALGLAAPLHAEWKPVEGKIMSPWAKDLKPDKVWTEYPRPLLERGEWTNLNGLWDYQVTGKEDGQPSDWAGEILVPFAPEAALSGVGRVIEDSEALWYHRPLPAAVSGKRSLLHFEAVDYDTTVWVNGQEIGQHRGGNTPFSFDITGALKADGNELVVRCYDATEEFQLNGKQRRKAQGIFYTRVTGIWQTVWLENVPERSLEDLDFACDIKTGTVTVTPKLRGPAIDGEKVRVSVVDGPTAEGSGPVSLEIPDAELWSPESPKVYDLKVELLDGSGQVIDSAKSYTALRKVGKAKDADGNWRFTLNGKIIFHWGPLDQGWWPAGLLTPPSDAAMLSDIEFLRDAGFNMIRKHIKVEPRRYYMHCDRLGMMLWQDQVSGGPSPRWTRFGKDPEDAKWPAEHAEQWVTEYKRMVDHLRDHPSIVVWTPFNEAWGQHDTLAMGKMAIDYDKTRLINIASGGNFWEIGDIADEHRYPHPGYPFDQKRLNDYIKVVGEFGGHGFPVKGHLWNPDANNWGYGGLPKDIDEWKSRYTQSIDILCQLRKQGVAAGVYTQTTDVEGEINGLLTYDREKKVDTRWLRELSDKLLATPDVVKRETIIATAPDKAERWKHTETQPADGWEKPDFKDASWKTDTAGFGTVGTLNARVRSDWKSSDIWLRKEFRLTPQSDGSYGLSIYHDEDAQVFLNGTRIADLKGHTGGYISLPLEASALKSGKNVIAVHCHQTTGGQFIDVGLYHETPVE</sequence>
<dbReference type="Gene3D" id="2.60.120.260">
    <property type="entry name" value="Galactose-binding domain-like"/>
    <property type="match status" value="2"/>
</dbReference>
<dbReference type="Pfam" id="PF02836">
    <property type="entry name" value="Glyco_hydro_2_C"/>
    <property type="match status" value="1"/>
</dbReference>
<dbReference type="InterPro" id="IPR006102">
    <property type="entry name" value="Ig-like_GH2"/>
</dbReference>
<dbReference type="Gene3D" id="3.20.20.80">
    <property type="entry name" value="Glycosidases"/>
    <property type="match status" value="1"/>
</dbReference>
<accession>A0ABP9USP3</accession>
<evidence type="ECO:0000256" key="3">
    <source>
        <dbReference type="ARBA" id="ARBA00023295"/>
    </source>
</evidence>
<dbReference type="EMBL" id="BAABRI010000011">
    <property type="protein sequence ID" value="GAA5483044.1"/>
    <property type="molecule type" value="Genomic_DNA"/>
</dbReference>
<dbReference type="PANTHER" id="PTHR42732">
    <property type="entry name" value="BETA-GALACTOSIDASE"/>
    <property type="match status" value="1"/>
</dbReference>
<evidence type="ECO:0000256" key="1">
    <source>
        <dbReference type="ARBA" id="ARBA00007401"/>
    </source>
</evidence>
<evidence type="ECO:0000313" key="9">
    <source>
        <dbReference type="Proteomes" id="UP001476282"/>
    </source>
</evidence>
<dbReference type="RefSeq" id="WP_353567167.1">
    <property type="nucleotide sequence ID" value="NZ_BAABRI010000011.1"/>
</dbReference>
<dbReference type="Pfam" id="PF02837">
    <property type="entry name" value="Glyco_hydro_2_N"/>
    <property type="match status" value="1"/>
</dbReference>
<feature type="domain" description="Glycoside hydrolase family 2 catalytic" evidence="6">
    <location>
        <begin position="344"/>
        <end position="476"/>
    </location>
</feature>
<dbReference type="InterPro" id="IPR051913">
    <property type="entry name" value="GH2_Domain-Containing"/>
</dbReference>
<dbReference type="Pfam" id="PF00703">
    <property type="entry name" value="Glyco_hydro_2"/>
    <property type="match status" value="1"/>
</dbReference>
<dbReference type="PANTHER" id="PTHR42732:SF2">
    <property type="entry name" value="BETA-MANNOSIDASE"/>
    <property type="match status" value="1"/>
</dbReference>
<feature type="domain" description="Glycoside hydrolase family 2 immunoglobulin-like beta-sandwich" evidence="5">
    <location>
        <begin position="218"/>
        <end position="300"/>
    </location>
</feature>
<keyword evidence="4" id="KW-0732">Signal</keyword>
<comment type="caution">
    <text evidence="8">The sequence shown here is derived from an EMBL/GenBank/DDBJ whole genome shotgun (WGS) entry which is preliminary data.</text>
</comment>
<evidence type="ECO:0000259" key="6">
    <source>
        <dbReference type="Pfam" id="PF02836"/>
    </source>
</evidence>
<dbReference type="InterPro" id="IPR036156">
    <property type="entry name" value="Beta-gal/glucu_dom_sf"/>
</dbReference>
<dbReference type="InterPro" id="IPR008979">
    <property type="entry name" value="Galactose-bd-like_sf"/>
</dbReference>
<evidence type="ECO:0000256" key="4">
    <source>
        <dbReference type="SAM" id="SignalP"/>
    </source>
</evidence>
<dbReference type="InterPro" id="IPR017853">
    <property type="entry name" value="GH"/>
</dbReference>
<evidence type="ECO:0000259" key="5">
    <source>
        <dbReference type="Pfam" id="PF00703"/>
    </source>
</evidence>
<reference evidence="8 9" key="1">
    <citation type="submission" date="2024-02" db="EMBL/GenBank/DDBJ databases">
        <title>Haloferula sargassicola NBRC 104335.</title>
        <authorList>
            <person name="Ichikawa N."/>
            <person name="Katano-Makiyama Y."/>
            <person name="Hidaka K."/>
        </authorList>
    </citation>
    <scope>NUCLEOTIDE SEQUENCE [LARGE SCALE GENOMIC DNA]</scope>
    <source>
        <strain evidence="8 9">NBRC 104335</strain>
    </source>
</reference>
<dbReference type="InterPro" id="IPR006103">
    <property type="entry name" value="Glyco_hydro_2_cat"/>
</dbReference>